<feature type="binding site" description="covalent" evidence="17">
    <location>
        <position position="107"/>
    </location>
    <ligand>
        <name>heme c</name>
        <dbReference type="ChEBI" id="CHEBI:61717"/>
        <label>1</label>
    </ligand>
</feature>
<dbReference type="GO" id="GO:0020037">
    <property type="term" value="F:heme binding"/>
    <property type="evidence" value="ECO:0007669"/>
    <property type="project" value="InterPro"/>
</dbReference>
<feature type="active site" description="Cysteine persulfide intermediate" evidence="16">
    <location>
        <position position="252"/>
    </location>
</feature>
<evidence type="ECO:0000256" key="17">
    <source>
        <dbReference type="PIRSR" id="PIRSR038455-2"/>
    </source>
</evidence>
<feature type="domain" description="Cytochrome c" evidence="20">
    <location>
        <begin position="191"/>
        <end position="284"/>
    </location>
</feature>
<feature type="binding site" description="covalent" evidence="17">
    <location>
        <position position="110"/>
    </location>
    <ligand>
        <name>heme c</name>
        <dbReference type="ChEBI" id="CHEBI:61717"/>
        <label>1</label>
    </ligand>
</feature>
<dbReference type="GO" id="GO:0019417">
    <property type="term" value="P:sulfur oxidation"/>
    <property type="evidence" value="ECO:0007669"/>
    <property type="project" value="InterPro"/>
</dbReference>
<dbReference type="RefSeq" id="WP_093452036.1">
    <property type="nucleotide sequence ID" value="NZ_JAHVKC010000001.1"/>
</dbReference>
<keyword evidence="4 15" id="KW-0813">Transport</keyword>
<dbReference type="FunFam" id="1.10.760.10:FF:000030">
    <property type="entry name" value="L-cysteine S-thiosulfotransferase subunit SoxA"/>
    <property type="match status" value="1"/>
</dbReference>
<comment type="catalytic activity">
    <reaction evidence="13 15">
        <text>L-cysteinyl-[SoxY protein] + thiosulfate + 2 Fe(III)-[cytochrome c] = S-sulfosulfanyl-L-cysteinyl-[SoxY protein] + 2 Fe(II)-[cytochrome c] + 2 H(+)</text>
        <dbReference type="Rhea" id="RHEA:56720"/>
        <dbReference type="Rhea" id="RHEA-COMP:10350"/>
        <dbReference type="Rhea" id="RHEA-COMP:14328"/>
        <dbReference type="Rhea" id="RHEA-COMP:14399"/>
        <dbReference type="Rhea" id="RHEA-COMP:14691"/>
        <dbReference type="ChEBI" id="CHEBI:15378"/>
        <dbReference type="ChEBI" id="CHEBI:29033"/>
        <dbReference type="ChEBI" id="CHEBI:29034"/>
        <dbReference type="ChEBI" id="CHEBI:29950"/>
        <dbReference type="ChEBI" id="CHEBI:33542"/>
        <dbReference type="ChEBI" id="CHEBI:139321"/>
        <dbReference type="EC" id="2.8.5.2"/>
    </reaction>
</comment>
<keyword evidence="10 15" id="KW-0249">Electron transport</keyword>
<feature type="signal peptide" evidence="19">
    <location>
        <begin position="1"/>
        <end position="31"/>
    </location>
</feature>
<comment type="cofactor">
    <cofactor evidence="17">
        <name>heme</name>
        <dbReference type="ChEBI" id="CHEBI:30413"/>
    </cofactor>
    <text evidence="17">Binds 2 heme groups per subunit.</text>
</comment>
<keyword evidence="22" id="KW-1185">Reference proteome</keyword>
<dbReference type="OrthoDB" id="7916986at2"/>
<evidence type="ECO:0000259" key="20">
    <source>
        <dbReference type="Pfam" id="PF21342"/>
    </source>
</evidence>
<name>A0A1I1KRD5_9RHOB</name>
<dbReference type="GO" id="GO:0046982">
    <property type="term" value="F:protein heterodimerization activity"/>
    <property type="evidence" value="ECO:0007669"/>
    <property type="project" value="UniProtKB-ARBA"/>
</dbReference>
<dbReference type="PIRSF" id="PIRSF038455">
    <property type="entry name" value="SoxA"/>
    <property type="match status" value="1"/>
</dbReference>
<evidence type="ECO:0000256" key="12">
    <source>
        <dbReference type="ARBA" id="ARBA00025746"/>
    </source>
</evidence>
<evidence type="ECO:0000256" key="18">
    <source>
        <dbReference type="PIRSR" id="PIRSR038455-3"/>
    </source>
</evidence>
<dbReference type="AlphaFoldDB" id="A0A1I1KRD5"/>
<dbReference type="InterPro" id="IPR025710">
    <property type="entry name" value="SoxA"/>
</dbReference>
<feature type="binding site" description="axial binding residue" evidence="18">
    <location>
        <position position="111"/>
    </location>
    <ligand>
        <name>heme c</name>
        <dbReference type="ChEBI" id="CHEBI:61717"/>
        <label>1</label>
    </ligand>
    <ligandPart>
        <name>Fe</name>
        <dbReference type="ChEBI" id="CHEBI:18248"/>
    </ligandPart>
</feature>
<dbReference type="GO" id="GO:0046872">
    <property type="term" value="F:metal ion binding"/>
    <property type="evidence" value="ECO:0007669"/>
    <property type="project" value="UniProtKB-KW"/>
</dbReference>
<feature type="chain" id="PRO_5014124503" description="SoxAX cytochrome complex subunit A" evidence="19">
    <location>
        <begin position="32"/>
        <end position="291"/>
    </location>
</feature>
<feature type="binding site" evidence="17">
    <location>
        <position position="248"/>
    </location>
    <ligand>
        <name>substrate</name>
    </ligand>
</feature>
<evidence type="ECO:0000256" key="11">
    <source>
        <dbReference type="ARBA" id="ARBA00023004"/>
    </source>
</evidence>
<proteinExistence type="inferred from homology"/>
<feature type="binding site" description="covalent" evidence="17">
    <location>
        <position position="210"/>
    </location>
    <ligand>
        <name>heme c</name>
        <dbReference type="ChEBI" id="CHEBI:61717"/>
        <label>2</label>
    </ligand>
</feature>
<keyword evidence="7 15" id="KW-0479">Metal-binding</keyword>
<evidence type="ECO:0000256" key="14">
    <source>
        <dbReference type="ARBA" id="ARBA00048423"/>
    </source>
</evidence>
<feature type="binding site" description="axial binding residue" evidence="18">
    <location>
        <position position="144"/>
    </location>
    <ligand>
        <name>heme c</name>
        <dbReference type="ChEBI" id="CHEBI:61717"/>
        <label>1</label>
    </ligand>
    <ligandPart>
        <name>Fe</name>
        <dbReference type="ChEBI" id="CHEBI:18248"/>
    </ligandPart>
</feature>
<evidence type="ECO:0000256" key="2">
    <source>
        <dbReference type="ARBA" id="ARBA00004418"/>
    </source>
</evidence>
<keyword evidence="11 15" id="KW-0408">Iron</keyword>
<comment type="subunit">
    <text evidence="3 15">Heterodimer of SoxA and SoxX.</text>
</comment>
<evidence type="ECO:0000256" key="5">
    <source>
        <dbReference type="ARBA" id="ARBA00022617"/>
    </source>
</evidence>
<keyword evidence="8 19" id="KW-0732">Signal</keyword>
<keyword evidence="5 15" id="KW-0349">Heme</keyword>
<evidence type="ECO:0000313" key="21">
    <source>
        <dbReference type="EMBL" id="SFC60733.1"/>
    </source>
</evidence>
<keyword evidence="9 15" id="KW-0574">Periplasm</keyword>
<dbReference type="GO" id="GO:0070069">
    <property type="term" value="C:cytochrome complex"/>
    <property type="evidence" value="ECO:0007669"/>
    <property type="project" value="InterPro"/>
</dbReference>
<gene>
    <name evidence="21" type="ORF">SAMN05421762_1515</name>
</gene>
<dbReference type="Pfam" id="PF21342">
    <property type="entry name" value="SoxA-TsdA_cyt-c"/>
    <property type="match status" value="2"/>
</dbReference>
<sequence length="291" mass="31816">MRAFATSRATTSRLAMTIAGALAIAATPLFADEEADLVLNGETEMVVRTAAPDHLSDTLDEIYSGWVFRNDDTQVMQADDFDNPGMIFVDQAMEAWAAADGSEGKSCASCHDGPESMAGVRASYPKWNADAGEVRTLWMQINDCRENQMGAEPWKITGGDMAAMEALISVQSRGMPVNVAIDGPAAETWEKGKEIYYTRYGQLELSCANCHEENYGNYIRADHLSQGQINGFPTYRLKNAKLNSVQARFEGCIRDTRAEPFKPGSDEFIALELYVASRGNGLSVEGPSVRN</sequence>
<evidence type="ECO:0000256" key="1">
    <source>
        <dbReference type="ARBA" id="ARBA00001926"/>
    </source>
</evidence>
<dbReference type="Proteomes" id="UP000231644">
    <property type="component" value="Unassembled WGS sequence"/>
</dbReference>
<evidence type="ECO:0000256" key="9">
    <source>
        <dbReference type="ARBA" id="ARBA00022764"/>
    </source>
</evidence>
<evidence type="ECO:0000256" key="4">
    <source>
        <dbReference type="ARBA" id="ARBA00022448"/>
    </source>
</evidence>
<dbReference type="EMBL" id="FOLX01000001">
    <property type="protein sequence ID" value="SFC60733.1"/>
    <property type="molecule type" value="Genomic_DNA"/>
</dbReference>
<evidence type="ECO:0000256" key="16">
    <source>
        <dbReference type="PIRSR" id="PIRSR038455-1"/>
    </source>
</evidence>
<feature type="binding site" description="axial binding residue" evidence="18">
    <location>
        <position position="252"/>
    </location>
    <ligand>
        <name>heme c</name>
        <dbReference type="ChEBI" id="CHEBI:61717"/>
        <label>2</label>
    </ligand>
    <ligandPart>
        <name>Fe</name>
        <dbReference type="ChEBI" id="CHEBI:18248"/>
    </ligandPart>
</feature>
<dbReference type="GO" id="GO:0016669">
    <property type="term" value="F:oxidoreductase activity, acting on a sulfur group of donors, cytochrome as acceptor"/>
    <property type="evidence" value="ECO:0007669"/>
    <property type="project" value="InterPro"/>
</dbReference>
<dbReference type="Gene3D" id="1.10.760.10">
    <property type="entry name" value="Cytochrome c-like domain"/>
    <property type="match status" value="2"/>
</dbReference>
<protein>
    <recommendedName>
        <fullName evidence="15">SoxAX cytochrome complex subunit A</fullName>
        <ecNumber evidence="15">2.8.5.2</ecNumber>
    </recommendedName>
    <alternativeName>
        <fullName evidence="15">Protein SoxA</fullName>
    </alternativeName>
    <alternativeName>
        <fullName evidence="15">Sulfur oxidizing protein A</fullName>
    </alternativeName>
    <alternativeName>
        <fullName evidence="15">Thiosulfate-oxidizing multienzyme system protein SoxA</fullName>
    </alternativeName>
</protein>
<evidence type="ECO:0000256" key="19">
    <source>
        <dbReference type="SAM" id="SignalP"/>
    </source>
</evidence>
<evidence type="ECO:0000256" key="13">
    <source>
        <dbReference type="ARBA" id="ARBA00048077"/>
    </source>
</evidence>
<evidence type="ECO:0000256" key="15">
    <source>
        <dbReference type="PIRNR" id="PIRNR038455"/>
    </source>
</evidence>
<comment type="similarity">
    <text evidence="12 15">Belongs to the SoxA family.</text>
</comment>
<dbReference type="GO" id="GO:0042597">
    <property type="term" value="C:periplasmic space"/>
    <property type="evidence" value="ECO:0007669"/>
    <property type="project" value="UniProtKB-SubCell"/>
</dbReference>
<dbReference type="InterPro" id="IPR036909">
    <property type="entry name" value="Cyt_c-like_dom_sf"/>
</dbReference>
<dbReference type="EC" id="2.8.5.2" evidence="15"/>
<feature type="domain" description="Cytochrome c" evidence="20">
    <location>
        <begin position="91"/>
        <end position="177"/>
    </location>
</feature>
<evidence type="ECO:0000256" key="7">
    <source>
        <dbReference type="ARBA" id="ARBA00022723"/>
    </source>
</evidence>
<dbReference type="NCBIfam" id="TIGR04484">
    <property type="entry name" value="thiosulf_SoxA"/>
    <property type="match status" value="1"/>
</dbReference>
<evidence type="ECO:0000256" key="8">
    <source>
        <dbReference type="ARBA" id="ARBA00022729"/>
    </source>
</evidence>
<keyword evidence="6 15" id="KW-0808">Transferase</keyword>
<reference evidence="21 22" key="1">
    <citation type="submission" date="2016-10" db="EMBL/GenBank/DDBJ databases">
        <authorList>
            <person name="de Groot N.N."/>
        </authorList>
    </citation>
    <scope>NUCLEOTIDE SEQUENCE [LARGE SCALE GENOMIC DNA]</scope>
    <source>
        <strain evidence="21 22">DSM 29619</strain>
    </source>
</reference>
<evidence type="ECO:0000256" key="10">
    <source>
        <dbReference type="ARBA" id="ARBA00022982"/>
    </source>
</evidence>
<dbReference type="STRING" id="517719.SAMN05421762_1515"/>
<feature type="binding site" description="axial binding residue" evidence="18">
    <location>
        <position position="211"/>
    </location>
    <ligand>
        <name>heme c</name>
        <dbReference type="ChEBI" id="CHEBI:61717"/>
        <label>2</label>
    </ligand>
    <ligandPart>
        <name>Fe</name>
        <dbReference type="ChEBI" id="CHEBI:18248"/>
    </ligandPart>
</feature>
<evidence type="ECO:0000256" key="3">
    <source>
        <dbReference type="ARBA" id="ARBA00011530"/>
    </source>
</evidence>
<comment type="cofactor">
    <cofactor evidence="1">
        <name>heme c</name>
        <dbReference type="ChEBI" id="CHEBI:61717"/>
    </cofactor>
</comment>
<organism evidence="21 22">
    <name type="scientific">Pseudooceanicola nitratireducens</name>
    <dbReference type="NCBI Taxonomy" id="517719"/>
    <lineage>
        <taxon>Bacteria</taxon>
        <taxon>Pseudomonadati</taxon>
        <taxon>Pseudomonadota</taxon>
        <taxon>Alphaproteobacteria</taxon>
        <taxon>Rhodobacterales</taxon>
        <taxon>Paracoccaceae</taxon>
        <taxon>Pseudooceanicola</taxon>
    </lineage>
</organism>
<dbReference type="GO" id="GO:0009055">
    <property type="term" value="F:electron transfer activity"/>
    <property type="evidence" value="ECO:0007669"/>
    <property type="project" value="InterPro"/>
</dbReference>
<comment type="subcellular location">
    <subcellularLocation>
        <location evidence="2 15">Periplasm</location>
    </subcellularLocation>
</comment>
<dbReference type="InterPro" id="IPR009056">
    <property type="entry name" value="Cyt_c-like_dom"/>
</dbReference>
<dbReference type="SUPFAM" id="SSF46626">
    <property type="entry name" value="Cytochrome c"/>
    <property type="match status" value="2"/>
</dbReference>
<accession>A0A1I1KRD5</accession>
<feature type="binding site" description="covalent" evidence="17">
    <location>
        <position position="207"/>
    </location>
    <ligand>
        <name>heme c</name>
        <dbReference type="ChEBI" id="CHEBI:61717"/>
        <label>2</label>
    </ligand>
</feature>
<comment type="catalytic activity">
    <reaction evidence="14 15">
        <text>S-sulfanyl-L-cysteinyl-[SoxY protein] + thiosulfate + 2 Fe(III)-[cytochrome c] = S-(2-sulfodisulfanyl)-L-cysteinyl-[SoxY protein] + 2 Fe(II)-[cytochrome c] + 2 H(+)</text>
        <dbReference type="Rhea" id="RHEA:51224"/>
        <dbReference type="Rhea" id="RHEA-COMP:10350"/>
        <dbReference type="Rhea" id="RHEA-COMP:14399"/>
        <dbReference type="Rhea" id="RHEA-COMP:14689"/>
        <dbReference type="Rhea" id="RHEA-COMP:14690"/>
        <dbReference type="ChEBI" id="CHEBI:15378"/>
        <dbReference type="ChEBI" id="CHEBI:29033"/>
        <dbReference type="ChEBI" id="CHEBI:29034"/>
        <dbReference type="ChEBI" id="CHEBI:33542"/>
        <dbReference type="ChEBI" id="CHEBI:61963"/>
        <dbReference type="ChEBI" id="CHEBI:140664"/>
        <dbReference type="EC" id="2.8.5.2"/>
    </reaction>
</comment>
<dbReference type="GO" id="GO:0004792">
    <property type="term" value="F:thiosulfate-cyanide sulfurtransferase activity"/>
    <property type="evidence" value="ECO:0007669"/>
    <property type="project" value="UniProtKB-ARBA"/>
</dbReference>
<evidence type="ECO:0000256" key="6">
    <source>
        <dbReference type="ARBA" id="ARBA00022679"/>
    </source>
</evidence>
<evidence type="ECO:0000313" key="22">
    <source>
        <dbReference type="Proteomes" id="UP000231644"/>
    </source>
</evidence>